<name>A0A9E8A9U3_9CAUD</name>
<organism evidence="2 3">
    <name type="scientific">Arthrobacter phage Bauer</name>
    <dbReference type="NCBI Taxonomy" id="2985648"/>
    <lineage>
        <taxon>Viruses</taxon>
        <taxon>Duplodnaviria</taxon>
        <taxon>Heunggongvirae</taxon>
        <taxon>Uroviricota</taxon>
        <taxon>Caudoviricetes</taxon>
        <taxon>Bauervirus</taxon>
        <taxon>Bauervirus bauer</taxon>
    </lineage>
</organism>
<protein>
    <submittedName>
        <fullName evidence="2">Uncharacterized protein</fullName>
    </submittedName>
</protein>
<sequence length="82" mass="8995">MKSNHPQSGGFCGFNIPPKIGPLPFVCKGKSFSISPPLMGFKSPRLRPRMPGNSRKLPGIPPKTSKIPPRHVKVRSLNPPNR</sequence>
<gene>
    <name evidence="2" type="primary">34</name>
    <name evidence="2" type="ORF">SEA_BAUER_34</name>
</gene>
<keyword evidence="3" id="KW-1185">Reference proteome</keyword>
<dbReference type="EMBL" id="OP580516">
    <property type="protein sequence ID" value="UYM26583.1"/>
    <property type="molecule type" value="Genomic_DNA"/>
</dbReference>
<dbReference type="Proteomes" id="UP001156221">
    <property type="component" value="Segment"/>
</dbReference>
<dbReference type="GeneID" id="80034698"/>
<feature type="region of interest" description="Disordered" evidence="1">
    <location>
        <begin position="38"/>
        <end position="82"/>
    </location>
</feature>
<dbReference type="KEGG" id="vg:80034698"/>
<evidence type="ECO:0000256" key="1">
    <source>
        <dbReference type="SAM" id="MobiDB-lite"/>
    </source>
</evidence>
<evidence type="ECO:0000313" key="3">
    <source>
        <dbReference type="Proteomes" id="UP001156221"/>
    </source>
</evidence>
<accession>A0A9E8A9U3</accession>
<reference evidence="2" key="1">
    <citation type="submission" date="2022-10" db="EMBL/GenBank/DDBJ databases">
        <authorList>
            <person name="Shreffler J."/>
            <person name="Spring A.M."/>
            <person name="Klyczek K."/>
            <person name="Garlena R.A."/>
            <person name="Russell D.A."/>
            <person name="Pope W.H."/>
            <person name="Jacobs-Sera D."/>
            <person name="Hatfull G.F."/>
        </authorList>
    </citation>
    <scope>NUCLEOTIDE SEQUENCE</scope>
</reference>
<proteinExistence type="predicted"/>
<evidence type="ECO:0000313" key="2">
    <source>
        <dbReference type="EMBL" id="UYM26583.1"/>
    </source>
</evidence>
<dbReference type="RefSeq" id="YP_010761327.1">
    <property type="nucleotide sequence ID" value="NC_073594.1"/>
</dbReference>